<dbReference type="AlphaFoldDB" id="A0A1G8CY92"/>
<protein>
    <submittedName>
        <fullName evidence="2">Uncharacterized protein</fullName>
    </submittedName>
</protein>
<name>A0A1G8CY92_9MICO</name>
<keyword evidence="1" id="KW-0812">Transmembrane</keyword>
<sequence>MNIDDVVLNFNPNTLIILNVVLGLIMLGIALDTSPDDALKRDFGYTPTRTSREAFEEYLRTHPGVARR</sequence>
<dbReference type="OrthoDB" id="9806785at2"/>
<accession>A0A1G8CY92</accession>
<evidence type="ECO:0000313" key="2">
    <source>
        <dbReference type="EMBL" id="SDH50435.1"/>
    </source>
</evidence>
<evidence type="ECO:0000256" key="1">
    <source>
        <dbReference type="SAM" id="Phobius"/>
    </source>
</evidence>
<reference evidence="2 3" key="1">
    <citation type="submission" date="2016-10" db="EMBL/GenBank/DDBJ databases">
        <authorList>
            <person name="de Groot N.N."/>
        </authorList>
    </citation>
    <scope>NUCLEOTIDE SEQUENCE [LARGE SCALE GENOMIC DNA]</scope>
    <source>
        <strain evidence="2 3">DSM 23142</strain>
    </source>
</reference>
<keyword evidence="1" id="KW-1133">Transmembrane helix</keyword>
<evidence type="ECO:0000313" key="3">
    <source>
        <dbReference type="Proteomes" id="UP000199009"/>
    </source>
</evidence>
<organism evidence="2 3">
    <name type="scientific">Microbacterium pygmaeum</name>
    <dbReference type="NCBI Taxonomy" id="370764"/>
    <lineage>
        <taxon>Bacteria</taxon>
        <taxon>Bacillati</taxon>
        <taxon>Actinomycetota</taxon>
        <taxon>Actinomycetes</taxon>
        <taxon>Micrococcales</taxon>
        <taxon>Microbacteriaceae</taxon>
        <taxon>Microbacterium</taxon>
    </lineage>
</organism>
<gene>
    <name evidence="2" type="ORF">SAMN04489810_3199</name>
</gene>
<proteinExistence type="predicted"/>
<dbReference type="Proteomes" id="UP000199009">
    <property type="component" value="Chromosome I"/>
</dbReference>
<dbReference type="STRING" id="370764.SAMN04489810_3199"/>
<dbReference type="EMBL" id="LT629692">
    <property type="protein sequence ID" value="SDH50435.1"/>
    <property type="molecule type" value="Genomic_DNA"/>
</dbReference>
<keyword evidence="1" id="KW-0472">Membrane</keyword>
<keyword evidence="3" id="KW-1185">Reference proteome</keyword>
<dbReference type="RefSeq" id="WP_091492252.1">
    <property type="nucleotide sequence ID" value="NZ_LT629692.1"/>
</dbReference>
<feature type="transmembrane region" description="Helical" evidence="1">
    <location>
        <begin position="12"/>
        <end position="31"/>
    </location>
</feature>